<dbReference type="EMBL" id="BPLQ01008687">
    <property type="protein sequence ID" value="GIY38906.1"/>
    <property type="molecule type" value="Genomic_DNA"/>
</dbReference>
<sequence length="97" mass="11050">MCSKAICLPGRFRDLTAFLKRSRCDFMDGICHESPRWVSLLVAETYYPDTFIPTATTAPPPPPPVEDFYNFQQYLKRRVGEVDDDPTLSGTTCLQRS</sequence>
<evidence type="ECO:0000313" key="2">
    <source>
        <dbReference type="Proteomes" id="UP001054837"/>
    </source>
</evidence>
<accession>A0AAV4T0V9</accession>
<name>A0AAV4T0V9_9ARAC</name>
<proteinExistence type="predicted"/>
<dbReference type="AlphaFoldDB" id="A0AAV4T0V9"/>
<organism evidence="1 2">
    <name type="scientific">Caerostris darwini</name>
    <dbReference type="NCBI Taxonomy" id="1538125"/>
    <lineage>
        <taxon>Eukaryota</taxon>
        <taxon>Metazoa</taxon>
        <taxon>Ecdysozoa</taxon>
        <taxon>Arthropoda</taxon>
        <taxon>Chelicerata</taxon>
        <taxon>Arachnida</taxon>
        <taxon>Araneae</taxon>
        <taxon>Araneomorphae</taxon>
        <taxon>Entelegynae</taxon>
        <taxon>Araneoidea</taxon>
        <taxon>Araneidae</taxon>
        <taxon>Caerostris</taxon>
    </lineage>
</organism>
<reference evidence="1 2" key="1">
    <citation type="submission" date="2021-06" db="EMBL/GenBank/DDBJ databases">
        <title>Caerostris darwini draft genome.</title>
        <authorList>
            <person name="Kono N."/>
            <person name="Arakawa K."/>
        </authorList>
    </citation>
    <scope>NUCLEOTIDE SEQUENCE [LARGE SCALE GENOMIC DNA]</scope>
</reference>
<evidence type="ECO:0000313" key="1">
    <source>
        <dbReference type="EMBL" id="GIY38906.1"/>
    </source>
</evidence>
<keyword evidence="2" id="KW-1185">Reference proteome</keyword>
<comment type="caution">
    <text evidence="1">The sequence shown here is derived from an EMBL/GenBank/DDBJ whole genome shotgun (WGS) entry which is preliminary data.</text>
</comment>
<dbReference type="Proteomes" id="UP001054837">
    <property type="component" value="Unassembled WGS sequence"/>
</dbReference>
<protein>
    <submittedName>
        <fullName evidence="1">Uncharacterized protein</fullName>
    </submittedName>
</protein>
<gene>
    <name evidence="1" type="primary">AVEN_4171_1</name>
    <name evidence="1" type="ORF">CDAR_104051</name>
</gene>